<proteinExistence type="predicted"/>
<sequence length="185" mass="20481">MDRANTFPLFNRSGAAAAPLQERVGTWTKTAEVVPHANIEQERVCYPRLAPWSLKEDGPRELSGAAAEKARELKSANHTFGGEAALQGTSWAIHVEMARRRRQRCVVEGSTPDAAEQQQGEGGEGQKHVPTVMLLVYNKDGTPSPKDIAIWTRACRDVVTFLRDHDAAYFGVEIIHYKPLYRGLG</sequence>
<dbReference type="EMBL" id="KB705722">
    <property type="protein sequence ID" value="EMR71037.1"/>
    <property type="molecule type" value="Genomic_DNA"/>
</dbReference>
<evidence type="ECO:0000313" key="1">
    <source>
        <dbReference type="EMBL" id="EMR71037.1"/>
    </source>
</evidence>
<gene>
    <name evidence="1" type="ORF">UCREL1_1923</name>
</gene>
<reference evidence="2" key="1">
    <citation type="journal article" date="2013" name="Genome Announc.">
        <title>Draft genome sequence of the grapevine dieback fungus Eutypa lata UCR-EL1.</title>
        <authorList>
            <person name="Blanco-Ulate B."/>
            <person name="Rolshausen P.E."/>
            <person name="Cantu D."/>
        </authorList>
    </citation>
    <scope>NUCLEOTIDE SEQUENCE [LARGE SCALE GENOMIC DNA]</scope>
    <source>
        <strain evidence="2">UCR-EL1</strain>
    </source>
</reference>
<name>M7T392_EUTLA</name>
<dbReference type="AlphaFoldDB" id="M7T392"/>
<accession>M7T392</accession>
<dbReference type="Proteomes" id="UP000012174">
    <property type="component" value="Unassembled WGS sequence"/>
</dbReference>
<keyword evidence="2" id="KW-1185">Reference proteome</keyword>
<evidence type="ECO:0000313" key="2">
    <source>
        <dbReference type="Proteomes" id="UP000012174"/>
    </source>
</evidence>
<organism evidence="1 2">
    <name type="scientific">Eutypa lata (strain UCR-EL1)</name>
    <name type="common">Grapevine dieback disease fungus</name>
    <name type="synonym">Eutypa armeniacae</name>
    <dbReference type="NCBI Taxonomy" id="1287681"/>
    <lineage>
        <taxon>Eukaryota</taxon>
        <taxon>Fungi</taxon>
        <taxon>Dikarya</taxon>
        <taxon>Ascomycota</taxon>
        <taxon>Pezizomycotina</taxon>
        <taxon>Sordariomycetes</taxon>
        <taxon>Xylariomycetidae</taxon>
        <taxon>Xylariales</taxon>
        <taxon>Diatrypaceae</taxon>
        <taxon>Eutypa</taxon>
    </lineage>
</organism>
<dbReference type="HOGENOM" id="CLU_1461316_0_0_1"/>
<dbReference type="KEGG" id="ela:UCREL1_1923"/>
<protein>
    <submittedName>
        <fullName evidence="1">Uncharacterized protein</fullName>
    </submittedName>
</protein>
<dbReference type="OrthoDB" id="4666069at2759"/>